<evidence type="ECO:0000313" key="4">
    <source>
        <dbReference type="EMBL" id="PRY83629.1"/>
    </source>
</evidence>
<evidence type="ECO:0000256" key="1">
    <source>
        <dbReference type="ARBA" id="ARBA00022679"/>
    </source>
</evidence>
<comment type="caution">
    <text evidence="4">The sequence shown here is derived from an EMBL/GenBank/DDBJ whole genome shotgun (WGS) entry which is preliminary data.</text>
</comment>
<dbReference type="PROSITE" id="PS51186">
    <property type="entry name" value="GNAT"/>
    <property type="match status" value="1"/>
</dbReference>
<dbReference type="InterPro" id="IPR016181">
    <property type="entry name" value="Acyl_CoA_acyltransferase"/>
</dbReference>
<proteinExistence type="predicted"/>
<keyword evidence="5" id="KW-1185">Reference proteome</keyword>
<gene>
    <name evidence="4" type="ORF">CLV38_10352</name>
</gene>
<dbReference type="Pfam" id="PF13673">
    <property type="entry name" value="Acetyltransf_10"/>
    <property type="match status" value="1"/>
</dbReference>
<sequence>MTQNNPIITYKANTPIDYDELNLLYESVEWTGYTDFPDKMRKLLEGSSFYISAWHTNLLVGLIRAVGDEVSILYIQDLLIRPDYQRMGIGRQLMEGMLKQHTHIRQIVLMTDDTEKTAAFYRTFNFQTTQEMGGLAFTKTNMNR</sequence>
<dbReference type="RefSeq" id="WP_106190951.1">
    <property type="nucleotide sequence ID" value="NZ_PVTO01000003.1"/>
</dbReference>
<keyword evidence="1 4" id="KW-0808">Transferase</keyword>
<dbReference type="GO" id="GO:0005737">
    <property type="term" value="C:cytoplasm"/>
    <property type="evidence" value="ECO:0007669"/>
    <property type="project" value="TreeGrafter"/>
</dbReference>
<evidence type="ECO:0000259" key="3">
    <source>
        <dbReference type="PROSITE" id="PS51186"/>
    </source>
</evidence>
<reference evidence="4 5" key="1">
    <citation type="submission" date="2018-03" db="EMBL/GenBank/DDBJ databases">
        <title>Genomic Encyclopedia of Archaeal and Bacterial Type Strains, Phase II (KMG-II): from individual species to whole genera.</title>
        <authorList>
            <person name="Goeker M."/>
        </authorList>
    </citation>
    <scope>NUCLEOTIDE SEQUENCE [LARGE SCALE GENOMIC DNA]</scope>
    <source>
        <strain evidence="4 5">DSM 13175</strain>
    </source>
</reference>
<name>A0A2T0WA94_9LACT</name>
<dbReference type="Gene3D" id="3.40.630.30">
    <property type="match status" value="1"/>
</dbReference>
<feature type="domain" description="N-acetyltransferase" evidence="3">
    <location>
        <begin position="8"/>
        <end position="144"/>
    </location>
</feature>
<dbReference type="AlphaFoldDB" id="A0A2T0WA94"/>
<dbReference type="PANTHER" id="PTHR43626">
    <property type="entry name" value="ACYL-COA N-ACYLTRANSFERASE"/>
    <property type="match status" value="1"/>
</dbReference>
<dbReference type="OrthoDB" id="9775804at2"/>
<dbReference type="InterPro" id="IPR045039">
    <property type="entry name" value="NSI-like"/>
</dbReference>
<dbReference type="PANTHER" id="PTHR43626:SF4">
    <property type="entry name" value="GCN5-RELATED N-ACETYLTRANSFERASE 2, CHLOROPLASTIC"/>
    <property type="match status" value="1"/>
</dbReference>
<evidence type="ECO:0000256" key="2">
    <source>
        <dbReference type="ARBA" id="ARBA00023315"/>
    </source>
</evidence>
<dbReference type="GO" id="GO:0008080">
    <property type="term" value="F:N-acetyltransferase activity"/>
    <property type="evidence" value="ECO:0007669"/>
    <property type="project" value="InterPro"/>
</dbReference>
<dbReference type="Proteomes" id="UP000238205">
    <property type="component" value="Unassembled WGS sequence"/>
</dbReference>
<dbReference type="InterPro" id="IPR000182">
    <property type="entry name" value="GNAT_dom"/>
</dbReference>
<dbReference type="SUPFAM" id="SSF55729">
    <property type="entry name" value="Acyl-CoA N-acyltransferases (Nat)"/>
    <property type="match status" value="1"/>
</dbReference>
<dbReference type="EMBL" id="PVTO01000003">
    <property type="protein sequence ID" value="PRY83629.1"/>
    <property type="molecule type" value="Genomic_DNA"/>
</dbReference>
<evidence type="ECO:0000313" key="5">
    <source>
        <dbReference type="Proteomes" id="UP000238205"/>
    </source>
</evidence>
<protein>
    <submittedName>
        <fullName evidence="4">Putative N-acetyltransferase YhbS</fullName>
    </submittedName>
</protein>
<organism evidence="4 5">
    <name type="scientific">Alkalibacterium olivapovliticus</name>
    <dbReference type="NCBI Taxonomy" id="99907"/>
    <lineage>
        <taxon>Bacteria</taxon>
        <taxon>Bacillati</taxon>
        <taxon>Bacillota</taxon>
        <taxon>Bacilli</taxon>
        <taxon>Lactobacillales</taxon>
        <taxon>Carnobacteriaceae</taxon>
        <taxon>Alkalibacterium</taxon>
    </lineage>
</organism>
<accession>A0A2T0WA94</accession>
<dbReference type="CDD" id="cd04301">
    <property type="entry name" value="NAT_SF"/>
    <property type="match status" value="1"/>
</dbReference>
<keyword evidence="2" id="KW-0012">Acyltransferase</keyword>